<evidence type="ECO:0000313" key="1">
    <source>
        <dbReference type="EMBL" id="EGQ4384675.1"/>
    </source>
</evidence>
<dbReference type="Proteomes" id="UP000600220">
    <property type="component" value="Unassembled WGS sequence"/>
</dbReference>
<dbReference type="RefSeq" id="WP_096535929.1">
    <property type="nucleotide sequence ID" value="NZ_BAAFHQ010000018.1"/>
</dbReference>
<organism evidence="1 2">
    <name type="scientific">Staphylococcus pseudintermedius</name>
    <dbReference type="NCBI Taxonomy" id="283734"/>
    <lineage>
        <taxon>Bacteria</taxon>
        <taxon>Bacillati</taxon>
        <taxon>Bacillota</taxon>
        <taxon>Bacilli</taxon>
        <taxon>Bacillales</taxon>
        <taxon>Staphylococcaceae</taxon>
        <taxon>Staphylococcus</taxon>
        <taxon>Staphylococcus intermedius group</taxon>
    </lineage>
</organism>
<name>A0A8H9BUP4_STAPS</name>
<comment type="caution">
    <text evidence="1">The sequence shown here is derived from an EMBL/GenBank/DDBJ whole genome shotgun (WGS) entry which is preliminary data.</text>
</comment>
<evidence type="ECO:0000313" key="2">
    <source>
        <dbReference type="Proteomes" id="UP000600220"/>
    </source>
</evidence>
<dbReference type="AlphaFoldDB" id="A0A8H9BUP4"/>
<reference evidence="1 2" key="1">
    <citation type="submission" date="2018-11" db="EMBL/GenBank/DDBJ databases">
        <authorList>
            <consortium name="Veterinary Laboratory Investigation and Response Network"/>
        </authorList>
    </citation>
    <scope>NUCLEOTIDE SEQUENCE [LARGE SCALE GENOMIC DNA]</scope>
    <source>
        <strain evidence="1 2">SPSE-18-VL-LA-PA-Ryan-0021</strain>
    </source>
</reference>
<protein>
    <submittedName>
        <fullName evidence="1">HK97 gp10 family phage protein</fullName>
    </submittedName>
</protein>
<sequence length="137" mass="15518">MAKVKYGNWDLVAELEDYREEMEDWVKKGILKTTLAIYNTAVSLAPVDLGYLKESIDYKVTDGGFSSIINVGAEYAIYVEYGTGIYATGPGGSRAKKIPWSYKDAHGQWHTTYGMHAQPFWNPAIDEGRKVFERYFS</sequence>
<dbReference type="NCBIfam" id="TIGR01725">
    <property type="entry name" value="phge_HK97_gp10"/>
    <property type="match status" value="1"/>
</dbReference>
<dbReference type="InterPro" id="IPR010064">
    <property type="entry name" value="HK97-gp10_tail"/>
</dbReference>
<gene>
    <name evidence="1" type="ORF">EGV54_06145</name>
</gene>
<dbReference type="Pfam" id="PF04883">
    <property type="entry name" value="HK97-gp10_like"/>
    <property type="match status" value="1"/>
</dbReference>
<keyword evidence="2" id="KW-1185">Reference proteome</keyword>
<dbReference type="EMBL" id="AAXKXX010000006">
    <property type="protein sequence ID" value="EGQ4384675.1"/>
    <property type="molecule type" value="Genomic_DNA"/>
</dbReference>
<proteinExistence type="predicted"/>
<accession>A0A8H9BUP4</accession>